<evidence type="ECO:0000256" key="13">
    <source>
        <dbReference type="SAM" id="SignalP"/>
    </source>
</evidence>
<dbReference type="FunFam" id="3.80.10.10:FF:001347">
    <property type="entry name" value="LRR receptor-like serine/threonine-protein kinase GSO2"/>
    <property type="match status" value="1"/>
</dbReference>
<evidence type="ECO:0000256" key="4">
    <source>
        <dbReference type="ARBA" id="ARBA00022614"/>
    </source>
</evidence>
<feature type="transmembrane region" description="Helical" evidence="12">
    <location>
        <begin position="906"/>
        <end position="927"/>
    </location>
</feature>
<organism evidence="15 16">
    <name type="scientific">Raphanus sativus</name>
    <name type="common">Radish</name>
    <name type="synonym">Raphanus raphanistrum var. sativus</name>
    <dbReference type="NCBI Taxonomy" id="3726"/>
    <lineage>
        <taxon>Eukaryota</taxon>
        <taxon>Viridiplantae</taxon>
        <taxon>Streptophyta</taxon>
        <taxon>Embryophyta</taxon>
        <taxon>Tracheophyta</taxon>
        <taxon>Spermatophyta</taxon>
        <taxon>Magnoliopsida</taxon>
        <taxon>eudicotyledons</taxon>
        <taxon>Gunneridae</taxon>
        <taxon>Pentapetalae</taxon>
        <taxon>rosids</taxon>
        <taxon>malvids</taxon>
        <taxon>Brassicales</taxon>
        <taxon>Brassicaceae</taxon>
        <taxon>Brassiceae</taxon>
        <taxon>Raphanus</taxon>
    </lineage>
</organism>
<evidence type="ECO:0000256" key="9">
    <source>
        <dbReference type="ARBA" id="ARBA00023136"/>
    </source>
</evidence>
<feature type="signal peptide" evidence="13">
    <location>
        <begin position="1"/>
        <end position="27"/>
    </location>
</feature>
<dbReference type="Gene3D" id="3.30.1490.310">
    <property type="match status" value="1"/>
</dbReference>
<keyword evidence="3" id="KW-1003">Cell membrane</keyword>
<reference evidence="15" key="1">
    <citation type="journal article" date="2019" name="Database">
        <title>The radish genome database (RadishGD): an integrated information resource for radish genomics.</title>
        <authorList>
            <person name="Yu H.J."/>
            <person name="Baek S."/>
            <person name="Lee Y.J."/>
            <person name="Cho A."/>
            <person name="Mun J.H."/>
        </authorList>
    </citation>
    <scope>NUCLEOTIDE SEQUENCE [LARGE SCALE GENOMIC DNA]</scope>
    <source>
        <strain evidence="15">cv. WK10039</strain>
    </source>
</reference>
<evidence type="ECO:0000313" key="15">
    <source>
        <dbReference type="Proteomes" id="UP000504610"/>
    </source>
</evidence>
<dbReference type="PANTHER" id="PTHR48062">
    <property type="entry name" value="RECEPTOR-LIKE PROTEIN 14"/>
    <property type="match status" value="1"/>
</dbReference>
<evidence type="ECO:0000313" key="16">
    <source>
        <dbReference type="RefSeq" id="XP_018442278.2"/>
    </source>
</evidence>
<dbReference type="SMART" id="SM00369">
    <property type="entry name" value="LRR_TYP"/>
    <property type="match status" value="9"/>
</dbReference>
<sequence>MEGKLFVGQYLILVISLLGQLHGYISCIEKEMVALLDLKKYTIASNESNQFLTDWTNLTKSDCCQWEKVKCDRASGRVIRLSIGWAHHRESSLNLSLLHPFEEIQILDLSWSGFSGLFDDVEGYKSLRRLRYLEILDLSVNAFNNSIFPFINAATSLITLLLPLNNMEGLFPAKEFKDLTNLELLDLSENRFNRSIPLGDLPALMNLKALDLHGNEFSTSVELQGICELKNLEELNLSQNKLVGQFPLCLPSFNGLRVLDLSSNQLNERLPSAIRNLESLEYMSLSNNSFKGSFSLGLLANLSKLRVFRLDSKGNSLQVKSGSAWKPKFQLNVIALPSCNLKKVPHFLLHQKDLRHVDLSDNNISGTFPYWLLVNNTKLENLHLQNNFFTGFQLPEISHHNLHWLDLSVNNLTGLLPESIGWILPSLSYMNISENGFEGNLPSSLGNMGSVEYMDLSRNSFHGKLPRALVEGCYSLVILKVSCNKLSGEIFQESVSFTGIYALFLDNNQFTGEIGHGLRRLINLLLLDISNNNLTGVIPSWIGELPTLFSLLLSNNSLEGEIPISLVSMSSIRLLDLSSNSLSGSIPPHVTSGTSVVFLLKDNNLSGVIPNTLLLNVSLLDLRNNRFSGNIPEFISNQRASFLLLRGNNLTGQIPSQLCALTSIRLLDLANNRLSGSIPSCLSNISSDLRKVYTPVYDFGIDSQELSQLSYLDRDSISTRDVGTYFKSLLILDQFTTDGYDVGTQTKIEFATKGRFDAYMGSNLGYLIGMDLSENELSGEIPAELGGLKEFHALNLSHNSLSGAIPESFSGLKNMESLDLSYNRVQGPIPPQLAELSSLAVFNVSYNNLSGVIPLGRQFNTFETKSYLGNPLLCGKPTNISCESNNFQEADDEVEADESTIDTESFYWSLVAAYATTLIGIFASFYFDSPWSRFWFFIVDAFIYKVRSWLW</sequence>
<reference evidence="16" key="2">
    <citation type="submission" date="2025-08" db="UniProtKB">
        <authorList>
            <consortium name="RefSeq"/>
        </authorList>
    </citation>
    <scope>IDENTIFICATION</scope>
    <source>
        <tissue evidence="16">Leaf</tissue>
    </source>
</reference>
<dbReference type="Pfam" id="PF08263">
    <property type="entry name" value="LRRNT_2"/>
    <property type="match status" value="1"/>
</dbReference>
<dbReference type="KEGG" id="rsz:108814242"/>
<keyword evidence="11" id="KW-0325">Glycoprotein</keyword>
<proteinExistence type="inferred from homology"/>
<evidence type="ECO:0000256" key="6">
    <source>
        <dbReference type="ARBA" id="ARBA00022729"/>
    </source>
</evidence>
<dbReference type="GO" id="GO:0005886">
    <property type="term" value="C:plasma membrane"/>
    <property type="evidence" value="ECO:0007669"/>
    <property type="project" value="UniProtKB-SubCell"/>
</dbReference>
<evidence type="ECO:0000256" key="2">
    <source>
        <dbReference type="ARBA" id="ARBA00009592"/>
    </source>
</evidence>
<evidence type="ECO:0000256" key="11">
    <source>
        <dbReference type="ARBA" id="ARBA00023180"/>
    </source>
</evidence>
<comment type="similarity">
    <text evidence="2">Belongs to the RLP family.</text>
</comment>
<evidence type="ECO:0000256" key="10">
    <source>
        <dbReference type="ARBA" id="ARBA00023170"/>
    </source>
</evidence>
<feature type="chain" id="PRO_5040829078" evidence="13">
    <location>
        <begin position="28"/>
        <end position="951"/>
    </location>
</feature>
<keyword evidence="9 12" id="KW-0472">Membrane</keyword>
<name>A0A6J0K3P8_RAPSA</name>
<dbReference type="Gene3D" id="3.80.10.10">
    <property type="entry name" value="Ribonuclease Inhibitor"/>
    <property type="match status" value="4"/>
</dbReference>
<evidence type="ECO:0000256" key="1">
    <source>
        <dbReference type="ARBA" id="ARBA00004251"/>
    </source>
</evidence>
<dbReference type="AlphaFoldDB" id="A0A6J0K3P8"/>
<dbReference type="Pfam" id="PF00560">
    <property type="entry name" value="LRR_1"/>
    <property type="match status" value="7"/>
</dbReference>
<gene>
    <name evidence="16" type="primary">LOC108814242</name>
</gene>
<dbReference type="FunFam" id="3.80.10.10:FF:000213">
    <property type="entry name" value="Tyrosine-sulfated glycopeptide receptor 1"/>
    <property type="match status" value="1"/>
</dbReference>
<dbReference type="OrthoDB" id="4691307at2759"/>
<dbReference type="GeneID" id="108814242"/>
<dbReference type="PRINTS" id="PR00019">
    <property type="entry name" value="LEURICHRPT"/>
</dbReference>
<evidence type="ECO:0000256" key="3">
    <source>
        <dbReference type="ARBA" id="ARBA00022475"/>
    </source>
</evidence>
<dbReference type="Pfam" id="PF13855">
    <property type="entry name" value="LRR_8"/>
    <property type="match status" value="2"/>
</dbReference>
<keyword evidence="7" id="KW-0677">Repeat</keyword>
<dbReference type="FunFam" id="3.80.10.10:FF:000095">
    <property type="entry name" value="LRR receptor-like serine/threonine-protein kinase GSO1"/>
    <property type="match status" value="1"/>
</dbReference>
<dbReference type="SMART" id="SM00365">
    <property type="entry name" value="LRR_SD22"/>
    <property type="match status" value="6"/>
</dbReference>
<dbReference type="Proteomes" id="UP000504610">
    <property type="component" value="Chromosome 7"/>
</dbReference>
<dbReference type="InterPro" id="IPR001611">
    <property type="entry name" value="Leu-rich_rpt"/>
</dbReference>
<dbReference type="InterPro" id="IPR051502">
    <property type="entry name" value="RLP_Defense_Trigger"/>
</dbReference>
<feature type="domain" description="Leucine-rich repeat-containing N-terminal plant-type" evidence="14">
    <location>
        <begin position="32"/>
        <end position="72"/>
    </location>
</feature>
<keyword evidence="10" id="KW-0675">Receptor</keyword>
<dbReference type="PANTHER" id="PTHR48062:SF64">
    <property type="entry name" value="RECEPTOR-LIKE PROTEIN 13"/>
    <property type="match status" value="1"/>
</dbReference>
<keyword evidence="5 12" id="KW-0812">Transmembrane</keyword>
<keyword evidence="4" id="KW-0433">Leucine-rich repeat</keyword>
<keyword evidence="15" id="KW-1185">Reference proteome</keyword>
<dbReference type="SUPFAM" id="SSF52058">
    <property type="entry name" value="L domain-like"/>
    <property type="match status" value="3"/>
</dbReference>
<accession>A0A6J0K3P8</accession>
<dbReference type="InterPro" id="IPR003591">
    <property type="entry name" value="Leu-rich_rpt_typical-subtyp"/>
</dbReference>
<dbReference type="RefSeq" id="XP_018442278.2">
    <property type="nucleotide sequence ID" value="XM_018586776.2"/>
</dbReference>
<evidence type="ECO:0000256" key="7">
    <source>
        <dbReference type="ARBA" id="ARBA00022737"/>
    </source>
</evidence>
<evidence type="ECO:0000256" key="8">
    <source>
        <dbReference type="ARBA" id="ARBA00022989"/>
    </source>
</evidence>
<keyword evidence="6 13" id="KW-0732">Signal</keyword>
<evidence type="ECO:0000256" key="5">
    <source>
        <dbReference type="ARBA" id="ARBA00022692"/>
    </source>
</evidence>
<dbReference type="InterPro" id="IPR032675">
    <property type="entry name" value="LRR_dom_sf"/>
</dbReference>
<keyword evidence="8 12" id="KW-1133">Transmembrane helix</keyword>
<comment type="subcellular location">
    <subcellularLocation>
        <location evidence="1">Cell membrane</location>
        <topology evidence="1">Single-pass type I membrane protein</topology>
    </subcellularLocation>
</comment>
<evidence type="ECO:0000259" key="14">
    <source>
        <dbReference type="Pfam" id="PF08263"/>
    </source>
</evidence>
<protein>
    <submittedName>
        <fullName evidence="16">Receptor-like protein 15</fullName>
    </submittedName>
</protein>
<dbReference type="InterPro" id="IPR013210">
    <property type="entry name" value="LRR_N_plant-typ"/>
</dbReference>
<evidence type="ECO:0000256" key="12">
    <source>
        <dbReference type="SAM" id="Phobius"/>
    </source>
</evidence>